<comment type="caution">
    <text evidence="1">The sequence shown here is derived from an EMBL/GenBank/DDBJ whole genome shotgun (WGS) entry which is preliminary data.</text>
</comment>
<dbReference type="PANTHER" id="PTHR30615">
    <property type="entry name" value="UNCHARACTERIZED PROTEIN YJBQ-RELATED"/>
    <property type="match status" value="1"/>
</dbReference>
<dbReference type="EMBL" id="JAACAK010000047">
    <property type="protein sequence ID" value="NIR74717.1"/>
    <property type="molecule type" value="Genomic_DNA"/>
</dbReference>
<dbReference type="Gene3D" id="2.60.120.460">
    <property type="entry name" value="YjbQ-like"/>
    <property type="match status" value="1"/>
</dbReference>
<dbReference type="AlphaFoldDB" id="A0AAE5CAL3"/>
<accession>A0AAE5CAL3</accession>
<gene>
    <name evidence="1" type="ORF">GWO12_06345</name>
</gene>
<dbReference type="InterPro" id="IPR001602">
    <property type="entry name" value="UPF0047_YjbQ-like"/>
</dbReference>
<dbReference type="PIRSF" id="PIRSF004681">
    <property type="entry name" value="UCP004681"/>
    <property type="match status" value="1"/>
</dbReference>
<dbReference type="SUPFAM" id="SSF111038">
    <property type="entry name" value="YjbQ-like"/>
    <property type="match status" value="1"/>
</dbReference>
<dbReference type="NCBIfam" id="TIGR00149">
    <property type="entry name" value="TIGR00149_YjbQ"/>
    <property type="match status" value="1"/>
</dbReference>
<name>A0AAE5CAL3_9BACT</name>
<reference evidence="1 2" key="1">
    <citation type="submission" date="2020-01" db="EMBL/GenBank/DDBJ databases">
        <title>Genomes assembled from Gulf of Kutch pelagic sediment metagenomes.</title>
        <authorList>
            <person name="Chandrashekar M."/>
            <person name="Mahajan M.S."/>
            <person name="Dave K.J."/>
            <person name="Vatsa P."/>
            <person name="Nathani N.M."/>
        </authorList>
    </citation>
    <scope>NUCLEOTIDE SEQUENCE [LARGE SCALE GENOMIC DNA]</scope>
    <source>
        <strain evidence="1">KS3-K002</strain>
    </source>
</reference>
<dbReference type="InterPro" id="IPR035917">
    <property type="entry name" value="YjbQ-like_sf"/>
</dbReference>
<evidence type="ECO:0000313" key="2">
    <source>
        <dbReference type="Proteomes" id="UP000702544"/>
    </source>
</evidence>
<dbReference type="PANTHER" id="PTHR30615:SF2">
    <property type="entry name" value="YJBQ FAMILY PROTEIN"/>
    <property type="match status" value="1"/>
</dbReference>
<dbReference type="Pfam" id="PF01894">
    <property type="entry name" value="YjbQ"/>
    <property type="match status" value="1"/>
</dbReference>
<sequence length="144" mass="16344">MKSHTEYRTFNTDKQQEIIHITPWVEDEVSKSGIQEGFCLVSAMHITASVFVNDNESGLHQDILDWLDGDLAPWQAHPARGDDYLHNRTGEDNGAAHLRNLTVGHEVIIPVTGGELDLGPWQRVFYGEWDGRRPKRIVLKIMGE</sequence>
<evidence type="ECO:0000313" key="1">
    <source>
        <dbReference type="EMBL" id="NIR74717.1"/>
    </source>
</evidence>
<dbReference type="Proteomes" id="UP000702544">
    <property type="component" value="Unassembled WGS sequence"/>
</dbReference>
<proteinExistence type="predicted"/>
<organism evidence="1 2">
    <name type="scientific">Candidatus Kutchimonas denitrificans</name>
    <dbReference type="NCBI Taxonomy" id="3056748"/>
    <lineage>
        <taxon>Bacteria</taxon>
        <taxon>Pseudomonadati</taxon>
        <taxon>Gemmatimonadota</taxon>
        <taxon>Gemmatimonadia</taxon>
        <taxon>Candidatus Palauibacterales</taxon>
        <taxon>Candidatus Palauibacteraceae</taxon>
        <taxon>Candidatus Kutchimonas</taxon>
    </lineage>
</organism>
<protein>
    <submittedName>
        <fullName evidence="1">YjbQ family protein</fullName>
    </submittedName>
</protein>